<protein>
    <submittedName>
        <fullName evidence="1">Uncharacterized protein</fullName>
    </submittedName>
</protein>
<feature type="non-terminal residue" evidence="1">
    <location>
        <position position="47"/>
    </location>
</feature>
<dbReference type="AlphaFoldDB" id="A0A4Y2PY23"/>
<evidence type="ECO:0000313" key="2">
    <source>
        <dbReference type="Proteomes" id="UP000499080"/>
    </source>
</evidence>
<evidence type="ECO:0000313" key="1">
    <source>
        <dbReference type="EMBL" id="GBN56798.1"/>
    </source>
</evidence>
<accession>A0A4Y2PY23</accession>
<dbReference type="OrthoDB" id="429533at2759"/>
<organism evidence="1 2">
    <name type="scientific">Araneus ventricosus</name>
    <name type="common">Orbweaver spider</name>
    <name type="synonym">Epeira ventricosa</name>
    <dbReference type="NCBI Taxonomy" id="182803"/>
    <lineage>
        <taxon>Eukaryota</taxon>
        <taxon>Metazoa</taxon>
        <taxon>Ecdysozoa</taxon>
        <taxon>Arthropoda</taxon>
        <taxon>Chelicerata</taxon>
        <taxon>Arachnida</taxon>
        <taxon>Araneae</taxon>
        <taxon>Araneomorphae</taxon>
        <taxon>Entelegynae</taxon>
        <taxon>Araneoidea</taxon>
        <taxon>Araneidae</taxon>
        <taxon>Araneus</taxon>
    </lineage>
</organism>
<dbReference type="EMBL" id="BGPR01012593">
    <property type="protein sequence ID" value="GBN56798.1"/>
    <property type="molecule type" value="Genomic_DNA"/>
</dbReference>
<name>A0A4Y2PY23_ARAVE</name>
<reference evidence="1 2" key="1">
    <citation type="journal article" date="2019" name="Sci. Rep.">
        <title>Orb-weaving spider Araneus ventricosus genome elucidates the spidroin gene catalogue.</title>
        <authorList>
            <person name="Kono N."/>
            <person name="Nakamura H."/>
            <person name="Ohtoshi R."/>
            <person name="Moran D.A.P."/>
            <person name="Shinohara A."/>
            <person name="Yoshida Y."/>
            <person name="Fujiwara M."/>
            <person name="Mori M."/>
            <person name="Tomita M."/>
            <person name="Arakawa K."/>
        </authorList>
    </citation>
    <scope>NUCLEOTIDE SEQUENCE [LARGE SCALE GENOMIC DNA]</scope>
</reference>
<sequence length="47" mass="5053">MAYDASTIPAPGFKFDNCLRNAYLASKGFPVPKAKKTGTTIVGLVYE</sequence>
<keyword evidence="2" id="KW-1185">Reference proteome</keyword>
<proteinExistence type="predicted"/>
<gene>
    <name evidence="1" type="ORF">AVEN_53952_1</name>
</gene>
<dbReference type="Proteomes" id="UP000499080">
    <property type="component" value="Unassembled WGS sequence"/>
</dbReference>
<comment type="caution">
    <text evidence="1">The sequence shown here is derived from an EMBL/GenBank/DDBJ whole genome shotgun (WGS) entry which is preliminary data.</text>
</comment>